<dbReference type="EMBL" id="SRLO01000506">
    <property type="protein sequence ID" value="TNN53769.1"/>
    <property type="molecule type" value="Genomic_DNA"/>
</dbReference>
<protein>
    <submittedName>
        <fullName evidence="2">Uncharacterized protein</fullName>
    </submittedName>
</protein>
<keyword evidence="3" id="KW-1185">Reference proteome</keyword>
<dbReference type="Proteomes" id="UP000314294">
    <property type="component" value="Unassembled WGS sequence"/>
</dbReference>
<evidence type="ECO:0000256" key="1">
    <source>
        <dbReference type="SAM" id="MobiDB-lite"/>
    </source>
</evidence>
<gene>
    <name evidence="2" type="ORF">EYF80_036026</name>
</gene>
<name>A0A4Z2GKE0_9TELE</name>
<evidence type="ECO:0000313" key="3">
    <source>
        <dbReference type="Proteomes" id="UP000314294"/>
    </source>
</evidence>
<dbReference type="AlphaFoldDB" id="A0A4Z2GKE0"/>
<feature type="compositionally biased region" description="Polar residues" evidence="1">
    <location>
        <begin position="133"/>
        <end position="142"/>
    </location>
</feature>
<comment type="caution">
    <text evidence="2">The sequence shown here is derived from an EMBL/GenBank/DDBJ whole genome shotgun (WGS) entry which is preliminary data.</text>
</comment>
<sequence length="142" mass="15833">MPIYRIFSGRGERIPRRRSIAAAAARQRAALAVPRAFGRPGEAAPQKVTRRRPSTAPAFEVASRLNDFSEDFSQKNKGHGNHLRETRPADVALGFTSHLYRRRVRRSGSSQPLRRGTQGRPISTKVAAHEVARSSSRFQLFG</sequence>
<evidence type="ECO:0000313" key="2">
    <source>
        <dbReference type="EMBL" id="TNN53769.1"/>
    </source>
</evidence>
<accession>A0A4Z2GKE0</accession>
<reference evidence="2 3" key="1">
    <citation type="submission" date="2019-03" db="EMBL/GenBank/DDBJ databases">
        <title>First draft genome of Liparis tanakae, snailfish: a comprehensive survey of snailfish specific genes.</title>
        <authorList>
            <person name="Kim W."/>
            <person name="Song I."/>
            <person name="Jeong J.-H."/>
            <person name="Kim D."/>
            <person name="Kim S."/>
            <person name="Ryu S."/>
            <person name="Song J.Y."/>
            <person name="Lee S.K."/>
        </authorList>
    </citation>
    <scope>NUCLEOTIDE SEQUENCE [LARGE SCALE GENOMIC DNA]</scope>
    <source>
        <tissue evidence="2">Muscle</tissue>
    </source>
</reference>
<feature type="region of interest" description="Disordered" evidence="1">
    <location>
        <begin position="102"/>
        <end position="142"/>
    </location>
</feature>
<organism evidence="2 3">
    <name type="scientific">Liparis tanakae</name>
    <name type="common">Tanaka's snailfish</name>
    <dbReference type="NCBI Taxonomy" id="230148"/>
    <lineage>
        <taxon>Eukaryota</taxon>
        <taxon>Metazoa</taxon>
        <taxon>Chordata</taxon>
        <taxon>Craniata</taxon>
        <taxon>Vertebrata</taxon>
        <taxon>Euteleostomi</taxon>
        <taxon>Actinopterygii</taxon>
        <taxon>Neopterygii</taxon>
        <taxon>Teleostei</taxon>
        <taxon>Neoteleostei</taxon>
        <taxon>Acanthomorphata</taxon>
        <taxon>Eupercaria</taxon>
        <taxon>Perciformes</taxon>
        <taxon>Cottioidei</taxon>
        <taxon>Cottales</taxon>
        <taxon>Liparidae</taxon>
        <taxon>Liparis</taxon>
    </lineage>
</organism>
<feature type="region of interest" description="Disordered" evidence="1">
    <location>
        <begin position="36"/>
        <end position="57"/>
    </location>
</feature>
<proteinExistence type="predicted"/>